<dbReference type="NCBIfam" id="NF003483">
    <property type="entry name" value="PRK05159.1"/>
    <property type="match status" value="1"/>
</dbReference>
<dbReference type="SUPFAM" id="SSF50249">
    <property type="entry name" value="Nucleic acid-binding proteins"/>
    <property type="match status" value="1"/>
</dbReference>
<dbReference type="SUPFAM" id="SSF55681">
    <property type="entry name" value="Class II aaRS and biotin synthetases"/>
    <property type="match status" value="1"/>
</dbReference>
<dbReference type="PRINTS" id="PR01042">
    <property type="entry name" value="TRNASYNTHASP"/>
</dbReference>
<evidence type="ECO:0000256" key="3">
    <source>
        <dbReference type="ARBA" id="ARBA00022490"/>
    </source>
</evidence>
<evidence type="ECO:0000256" key="6">
    <source>
        <dbReference type="ARBA" id="ARBA00022840"/>
    </source>
</evidence>
<keyword evidence="5" id="KW-0547">Nucleotide-binding</keyword>
<evidence type="ECO:0000256" key="4">
    <source>
        <dbReference type="ARBA" id="ARBA00022598"/>
    </source>
</evidence>
<dbReference type="InterPro" id="IPR004365">
    <property type="entry name" value="NA-bd_OB_tRNA"/>
</dbReference>
<evidence type="ECO:0000256" key="2">
    <source>
        <dbReference type="ARBA" id="ARBA00005312"/>
    </source>
</evidence>
<dbReference type="InterPro" id="IPR045864">
    <property type="entry name" value="aa-tRNA-synth_II/BPL/LPL"/>
</dbReference>
<evidence type="ECO:0000259" key="9">
    <source>
        <dbReference type="PROSITE" id="PS50862"/>
    </source>
</evidence>
<dbReference type="Proteomes" id="UP000179221">
    <property type="component" value="Unassembled WGS sequence"/>
</dbReference>
<evidence type="ECO:0000256" key="1">
    <source>
        <dbReference type="ARBA" id="ARBA00004496"/>
    </source>
</evidence>
<dbReference type="GO" id="GO:0003723">
    <property type="term" value="F:RNA binding"/>
    <property type="evidence" value="ECO:0007669"/>
    <property type="project" value="TreeGrafter"/>
</dbReference>
<dbReference type="GO" id="GO:0017101">
    <property type="term" value="C:aminoacyl-tRNA synthetase multienzyme complex"/>
    <property type="evidence" value="ECO:0007669"/>
    <property type="project" value="TreeGrafter"/>
</dbReference>
<keyword evidence="6" id="KW-0067">ATP-binding</keyword>
<feature type="domain" description="Aminoacyl-transfer RNA synthetases class-II family profile" evidence="9">
    <location>
        <begin position="132"/>
        <end position="424"/>
    </location>
</feature>
<accession>A0A1F7YKQ3</accession>
<dbReference type="GO" id="GO:0005524">
    <property type="term" value="F:ATP binding"/>
    <property type="evidence" value="ECO:0007669"/>
    <property type="project" value="UniProtKB-KW"/>
</dbReference>
<proteinExistence type="inferred from homology"/>
<keyword evidence="4 10" id="KW-0436">Ligase</keyword>
<dbReference type="PANTHER" id="PTHR43450">
    <property type="entry name" value="ASPARTYL-TRNA SYNTHETASE"/>
    <property type="match status" value="1"/>
</dbReference>
<reference evidence="10 11" key="1">
    <citation type="journal article" date="2016" name="Nat. Commun.">
        <title>Thousands of microbial genomes shed light on interconnected biogeochemical processes in an aquifer system.</title>
        <authorList>
            <person name="Anantharaman K."/>
            <person name="Brown C.T."/>
            <person name="Hug L.A."/>
            <person name="Sharon I."/>
            <person name="Castelle C.J."/>
            <person name="Probst A.J."/>
            <person name="Thomas B.C."/>
            <person name="Singh A."/>
            <person name="Wilkins M.J."/>
            <person name="Karaoz U."/>
            <person name="Brodie E.L."/>
            <person name="Williams K.H."/>
            <person name="Hubbard S.S."/>
            <person name="Banfield J.F."/>
        </authorList>
    </citation>
    <scope>NUCLEOTIDE SEQUENCE [LARGE SCALE GENOMIC DNA]</scope>
</reference>
<keyword evidence="8" id="KW-0030">Aminoacyl-tRNA synthetase</keyword>
<keyword evidence="7" id="KW-0648">Protein biosynthesis</keyword>
<dbReference type="InterPro" id="IPR006195">
    <property type="entry name" value="aa-tRNA-synth_II"/>
</dbReference>
<dbReference type="InterPro" id="IPR004523">
    <property type="entry name" value="Asp-tRNA_synthase_2"/>
</dbReference>
<dbReference type="GO" id="GO:0006422">
    <property type="term" value="P:aspartyl-tRNA aminoacylation"/>
    <property type="evidence" value="ECO:0007669"/>
    <property type="project" value="InterPro"/>
</dbReference>
<evidence type="ECO:0000256" key="7">
    <source>
        <dbReference type="ARBA" id="ARBA00022917"/>
    </source>
</evidence>
<dbReference type="PANTHER" id="PTHR43450:SF1">
    <property type="entry name" value="ASPARTATE--TRNA LIGASE, CYTOPLASMIC"/>
    <property type="match status" value="1"/>
</dbReference>
<dbReference type="InterPro" id="IPR004364">
    <property type="entry name" value="Aa-tRNA-synt_II"/>
</dbReference>
<comment type="similarity">
    <text evidence="2">Belongs to the class-II aminoacyl-tRNA synthetase family. Type 2 subfamily.</text>
</comment>
<dbReference type="InterPro" id="IPR002312">
    <property type="entry name" value="Asp/Asn-tRNA-synth_IIb"/>
</dbReference>
<dbReference type="Pfam" id="PF00152">
    <property type="entry name" value="tRNA-synt_2"/>
    <property type="match status" value="1"/>
</dbReference>
<sequence length="436" mass="50056">MQRTLIKETLEKVGEKVKLAGWVERVRDHGKISFFDLHDCTGTMQCVGENLPKLSMLSAVEVLGMINKRPEKMVNPKLETGKVELSVESVMVIAKAEELPFDFGKDELDLQLPTLLDFRTITLRHPKIANIFKVQEAVIEGFRRASKSLGCTEVFVPTISASSTEGGAEVFKVKYYESDAFLIQSPQLYKQMMIPVYERVYLVSHAYRSEPSVTTRHLSESIQMDCELGFVKFEELLDALEFVGKETLEYVGKNCKSILEDYGVPEIQVGKTVPRLTMREAQKIIFDRTGVDHTKEPDLMPEDEREICRWAADVHKSDLVTITHYPTKKRAFYTMPDPKDPEYSLSYDLLFRGVEILSGSQRISDYHELVKVIKDRGMNPENFKMYLQAFKYGMPPEGGFSFGLERITMQILDLKNIREASLFPRDMERIDFRLNQ</sequence>
<dbReference type="Gene3D" id="3.30.930.10">
    <property type="entry name" value="Bira Bifunctional Protein, Domain 2"/>
    <property type="match status" value="1"/>
</dbReference>
<evidence type="ECO:0000256" key="8">
    <source>
        <dbReference type="ARBA" id="ARBA00023146"/>
    </source>
</evidence>
<protein>
    <submittedName>
        <fullName evidence="10">Aspartate--tRNA(Asn) ligase</fullName>
    </submittedName>
</protein>
<dbReference type="PROSITE" id="PS50862">
    <property type="entry name" value="AA_TRNA_LIGASE_II"/>
    <property type="match status" value="1"/>
</dbReference>
<dbReference type="GO" id="GO:0005829">
    <property type="term" value="C:cytosol"/>
    <property type="evidence" value="ECO:0007669"/>
    <property type="project" value="TreeGrafter"/>
</dbReference>
<comment type="caution">
    <text evidence="10">The sequence shown here is derived from an EMBL/GenBank/DDBJ whole genome shotgun (WGS) entry which is preliminary data.</text>
</comment>
<evidence type="ECO:0000313" key="10">
    <source>
        <dbReference type="EMBL" id="OGM27931.1"/>
    </source>
</evidence>
<comment type="subcellular location">
    <subcellularLocation>
        <location evidence="1">Cytoplasm</location>
    </subcellularLocation>
</comment>
<keyword evidence="3" id="KW-0963">Cytoplasm</keyword>
<evidence type="ECO:0000256" key="5">
    <source>
        <dbReference type="ARBA" id="ARBA00022741"/>
    </source>
</evidence>
<dbReference type="EMBL" id="MGGL01000001">
    <property type="protein sequence ID" value="OGM27931.1"/>
    <property type="molecule type" value="Genomic_DNA"/>
</dbReference>
<evidence type="ECO:0000313" key="11">
    <source>
        <dbReference type="Proteomes" id="UP000179221"/>
    </source>
</evidence>
<gene>
    <name evidence="10" type="ORF">A2628_03535</name>
</gene>
<name>A0A1F7YKQ3_9BACT</name>
<dbReference type="InterPro" id="IPR012340">
    <property type="entry name" value="NA-bd_OB-fold"/>
</dbReference>
<dbReference type="Gene3D" id="2.40.50.140">
    <property type="entry name" value="Nucleic acid-binding proteins"/>
    <property type="match status" value="1"/>
</dbReference>
<organism evidence="10 11">
    <name type="scientific">Candidatus Woesebacteria bacterium RIFCSPHIGHO2_01_FULL_40_22</name>
    <dbReference type="NCBI Taxonomy" id="1802499"/>
    <lineage>
        <taxon>Bacteria</taxon>
        <taxon>Candidatus Woeseibacteriota</taxon>
    </lineage>
</organism>
<dbReference type="AlphaFoldDB" id="A0A1F7YKQ3"/>
<dbReference type="Pfam" id="PF01336">
    <property type="entry name" value="tRNA_anti-codon"/>
    <property type="match status" value="1"/>
</dbReference>
<dbReference type="GO" id="GO:0004815">
    <property type="term" value="F:aspartate-tRNA ligase activity"/>
    <property type="evidence" value="ECO:0007669"/>
    <property type="project" value="InterPro"/>
</dbReference>